<reference evidence="4" key="1">
    <citation type="submission" date="2016-11" db="UniProtKB">
        <authorList>
            <consortium name="WormBaseParasite"/>
        </authorList>
    </citation>
    <scope>IDENTIFICATION</scope>
</reference>
<dbReference type="WBParaSite" id="Csp11.Scaffold629.g15082.t1">
    <property type="protein sequence ID" value="Csp11.Scaffold629.g15082.t1"/>
    <property type="gene ID" value="Csp11.Scaffold629.g15082"/>
</dbReference>
<protein>
    <submittedName>
        <fullName evidence="4">DB domain-containing protein</fullName>
    </submittedName>
</protein>
<feature type="chain" id="PRO_5009308416" evidence="1">
    <location>
        <begin position="17"/>
        <end position="136"/>
    </location>
</feature>
<accession>A0A1I7U5K9</accession>
<keyword evidence="1" id="KW-0732">Signal</keyword>
<dbReference type="PANTHER" id="PTHR46705">
    <property type="entry name" value="PROTEIN CBG09805"/>
    <property type="match status" value="1"/>
</dbReference>
<proteinExistence type="predicted"/>
<sequence>MYRFAVLLALPLLASAATPNEKLKQCCATLKDADKECVDRFCDFNAISQANILNFMSTCGERGPTVGQMWDCASLRHNHESCCKAKGVSGDCLKYCTAHKGAPADYLNYAFCTENFNEIRDCFHEHLDKNEPFKKL</sequence>
<evidence type="ECO:0000256" key="1">
    <source>
        <dbReference type="SAM" id="SignalP"/>
    </source>
</evidence>
<name>A0A1I7U5K9_9PELO</name>
<feature type="signal peptide" evidence="1">
    <location>
        <begin position="1"/>
        <end position="16"/>
    </location>
</feature>
<dbReference type="Pfam" id="PF01682">
    <property type="entry name" value="DB"/>
    <property type="match status" value="1"/>
</dbReference>
<dbReference type="InterPro" id="IPR002602">
    <property type="entry name" value="DB"/>
</dbReference>
<dbReference type="Proteomes" id="UP000095282">
    <property type="component" value="Unplaced"/>
</dbReference>
<evidence type="ECO:0000313" key="3">
    <source>
        <dbReference type="Proteomes" id="UP000095282"/>
    </source>
</evidence>
<keyword evidence="3" id="KW-1185">Reference proteome</keyword>
<dbReference type="AlphaFoldDB" id="A0A1I7U5K9"/>
<dbReference type="PANTHER" id="PTHR46705:SF15">
    <property type="entry name" value="DOMAIN OF UNKNOWN FUNCTION DB DOMAIN-CONTAINING PROTEIN"/>
    <property type="match status" value="1"/>
</dbReference>
<dbReference type="STRING" id="1561998.A0A1I7U5K9"/>
<evidence type="ECO:0000259" key="2">
    <source>
        <dbReference type="Pfam" id="PF01682"/>
    </source>
</evidence>
<feature type="domain" description="Domain of unknown function DB" evidence="2">
    <location>
        <begin position="26"/>
        <end position="123"/>
    </location>
</feature>
<evidence type="ECO:0000313" key="4">
    <source>
        <dbReference type="WBParaSite" id="Csp11.Scaffold629.g15082.t1"/>
    </source>
</evidence>
<organism evidence="3 4">
    <name type="scientific">Caenorhabditis tropicalis</name>
    <dbReference type="NCBI Taxonomy" id="1561998"/>
    <lineage>
        <taxon>Eukaryota</taxon>
        <taxon>Metazoa</taxon>
        <taxon>Ecdysozoa</taxon>
        <taxon>Nematoda</taxon>
        <taxon>Chromadorea</taxon>
        <taxon>Rhabditida</taxon>
        <taxon>Rhabditina</taxon>
        <taxon>Rhabditomorpha</taxon>
        <taxon>Rhabditoidea</taxon>
        <taxon>Rhabditidae</taxon>
        <taxon>Peloderinae</taxon>
        <taxon>Caenorhabditis</taxon>
    </lineage>
</organism>
<dbReference type="eggNOG" id="KOG4293">
    <property type="taxonomic scope" value="Eukaryota"/>
</dbReference>